<proteinExistence type="predicted"/>
<evidence type="ECO:0000256" key="4">
    <source>
        <dbReference type="ARBA" id="ARBA00022967"/>
    </source>
</evidence>
<sequence length="198" mass="21147">MDIFLIVLGAILTNNILLTTFLGICPFIGVSGEYASASGMGMAVIFVLTMTLPANWLIKHFVLDPLGVGYLSLIVYIVTIAFLVQVVEMFMKRFLPALYNSLGIFLPLITVNCAILGGVLFAIATWNLGFMESVAYGFGGGVGWALAIILMAAIRERLRFAPIPEGLKGPGIALIIAGLMAMSFVGFSGMINIRDFGG</sequence>
<dbReference type="PANTHER" id="PTHR30335:SF0">
    <property type="entry name" value="ION-TRANSLOCATING OXIDOREDUCTASE COMPLEX SUBUNIT A"/>
    <property type="match status" value="1"/>
</dbReference>
<feature type="transmembrane region" description="Helical" evidence="7">
    <location>
        <begin position="102"/>
        <end position="128"/>
    </location>
</feature>
<evidence type="ECO:0000256" key="2">
    <source>
        <dbReference type="ARBA" id="ARBA00022448"/>
    </source>
</evidence>
<dbReference type="AlphaFoldDB" id="H5SJV7"/>
<keyword evidence="2" id="KW-0813">Transport</keyword>
<feature type="transmembrane region" description="Helical" evidence="7">
    <location>
        <begin position="134"/>
        <end position="154"/>
    </location>
</feature>
<dbReference type="InterPro" id="IPR050133">
    <property type="entry name" value="NqrDE/RnfAE_oxidrdctase"/>
</dbReference>
<reference evidence="8" key="2">
    <citation type="journal article" date="2012" name="PLoS ONE">
        <title>A Deeply Branching Thermophilic Bacterium with an Ancient Acetyl-CoA Pathway Dominates a Subsurface Ecosystem.</title>
        <authorList>
            <person name="Takami H."/>
            <person name="Noguchi H."/>
            <person name="Takaki Y."/>
            <person name="Uchiyama I."/>
            <person name="Toyoda A."/>
            <person name="Nishi S."/>
            <person name="Chee G.-J."/>
            <person name="Arai W."/>
            <person name="Nunoura T."/>
            <person name="Itoh T."/>
            <person name="Hattori M."/>
            <person name="Takai K."/>
        </authorList>
    </citation>
    <scope>NUCLEOTIDE SEQUENCE</scope>
</reference>
<dbReference type="GO" id="GO:0005886">
    <property type="term" value="C:plasma membrane"/>
    <property type="evidence" value="ECO:0007669"/>
    <property type="project" value="TreeGrafter"/>
</dbReference>
<gene>
    <name evidence="8" type="ORF">HGMM_F37H05C36</name>
</gene>
<feature type="transmembrane region" description="Helical" evidence="7">
    <location>
        <begin position="40"/>
        <end position="58"/>
    </location>
</feature>
<evidence type="ECO:0000256" key="7">
    <source>
        <dbReference type="SAM" id="Phobius"/>
    </source>
</evidence>
<keyword evidence="8" id="KW-0830">Ubiquinone</keyword>
<dbReference type="PANTHER" id="PTHR30335">
    <property type="entry name" value="INTEGRAL MEMBRANE PROTEIN OF SOXR-REDUCING COMPLEX"/>
    <property type="match status" value="1"/>
</dbReference>
<evidence type="ECO:0000256" key="6">
    <source>
        <dbReference type="ARBA" id="ARBA00023136"/>
    </source>
</evidence>
<organism evidence="8">
    <name type="scientific">uncultured Acetothermia bacterium</name>
    <dbReference type="NCBI Taxonomy" id="236499"/>
    <lineage>
        <taxon>Bacteria</taxon>
        <taxon>Candidatus Bipolaricaulota</taxon>
        <taxon>environmental samples</taxon>
    </lineage>
</organism>
<accession>H5SJV7</accession>
<keyword evidence="5 7" id="KW-1133">Transmembrane helix</keyword>
<dbReference type="EMBL" id="AP011747">
    <property type="protein sequence ID" value="BAL56443.1"/>
    <property type="molecule type" value="Genomic_DNA"/>
</dbReference>
<evidence type="ECO:0000256" key="5">
    <source>
        <dbReference type="ARBA" id="ARBA00022989"/>
    </source>
</evidence>
<feature type="transmembrane region" description="Helical" evidence="7">
    <location>
        <begin position="70"/>
        <end position="90"/>
    </location>
</feature>
<evidence type="ECO:0000256" key="3">
    <source>
        <dbReference type="ARBA" id="ARBA00022692"/>
    </source>
</evidence>
<keyword evidence="6 7" id="KW-0472">Membrane</keyword>
<dbReference type="Pfam" id="PF02508">
    <property type="entry name" value="Rnf-Nqr"/>
    <property type="match status" value="1"/>
</dbReference>
<protein>
    <submittedName>
        <fullName evidence="8">Na+-transporting NADH:ubiquinone oxidoreductase subunit E</fullName>
    </submittedName>
</protein>
<evidence type="ECO:0000256" key="1">
    <source>
        <dbReference type="ARBA" id="ARBA00004127"/>
    </source>
</evidence>
<name>H5SJV7_9BACT</name>
<keyword evidence="4" id="KW-1278">Translocase</keyword>
<feature type="transmembrane region" description="Helical" evidence="7">
    <location>
        <begin position="6"/>
        <end position="28"/>
    </location>
</feature>
<feature type="transmembrane region" description="Helical" evidence="7">
    <location>
        <begin position="174"/>
        <end position="193"/>
    </location>
</feature>
<dbReference type="InterPro" id="IPR003667">
    <property type="entry name" value="NqrDE/RnfAE"/>
</dbReference>
<keyword evidence="3 7" id="KW-0812">Transmembrane</keyword>
<comment type="subcellular location">
    <subcellularLocation>
        <location evidence="1">Endomembrane system</location>
        <topology evidence="1">Multi-pass membrane protein</topology>
    </subcellularLocation>
</comment>
<evidence type="ECO:0000313" key="8">
    <source>
        <dbReference type="EMBL" id="BAL56443.1"/>
    </source>
</evidence>
<reference evidence="8" key="1">
    <citation type="journal article" date="2005" name="Environ. Microbiol.">
        <title>Genetic and functional properties of uncultivated thermophilic crenarchaeotes from a subsurface gold mine as revealed by analysis of genome fragments.</title>
        <authorList>
            <person name="Nunoura T."/>
            <person name="Hirayama H."/>
            <person name="Takami H."/>
            <person name="Oida H."/>
            <person name="Nishi S."/>
            <person name="Shimamura S."/>
            <person name="Suzuki Y."/>
            <person name="Inagaki F."/>
            <person name="Takai K."/>
            <person name="Nealson K.H."/>
            <person name="Horikoshi K."/>
        </authorList>
    </citation>
    <scope>NUCLEOTIDE SEQUENCE</scope>
</reference>
<dbReference type="GO" id="GO:0012505">
    <property type="term" value="C:endomembrane system"/>
    <property type="evidence" value="ECO:0007669"/>
    <property type="project" value="UniProtKB-SubCell"/>
</dbReference>
<dbReference type="PIRSF" id="PIRSF006102">
    <property type="entry name" value="NQR_DE"/>
    <property type="match status" value="1"/>
</dbReference>